<keyword evidence="2" id="KW-1185">Reference proteome</keyword>
<dbReference type="InterPro" id="IPR015943">
    <property type="entry name" value="WD40/YVTN_repeat-like_dom_sf"/>
</dbReference>
<accession>A0A117RQE5</accession>
<dbReference type="Proteomes" id="UP000053429">
    <property type="component" value="Unassembled WGS sequence"/>
</dbReference>
<dbReference type="Gene3D" id="2.130.10.10">
    <property type="entry name" value="YVTN repeat-like/Quinoprotein amine dehydrogenase"/>
    <property type="match status" value="1"/>
</dbReference>
<protein>
    <recommendedName>
        <fullName evidence="3">Anaphase-promoting complex subunit 4 WD40 domain-containing protein</fullName>
    </recommendedName>
</protein>
<organism evidence="1 2">
    <name type="scientific">Streptomyces caeruleatus</name>
    <dbReference type="NCBI Taxonomy" id="661399"/>
    <lineage>
        <taxon>Bacteria</taxon>
        <taxon>Bacillati</taxon>
        <taxon>Actinomycetota</taxon>
        <taxon>Actinomycetes</taxon>
        <taxon>Kitasatosporales</taxon>
        <taxon>Streptomycetaceae</taxon>
        <taxon>Streptomyces</taxon>
    </lineage>
</organism>
<proteinExistence type="predicted"/>
<dbReference type="AlphaFoldDB" id="A0A117RQE5"/>
<reference evidence="1 2" key="1">
    <citation type="submission" date="2015-10" db="EMBL/GenBank/DDBJ databases">
        <title>Draft genome sequence of Streptomyces caeruleatus NRRL B-24802, type strain for the species Streptomyces caeruleatus.</title>
        <authorList>
            <person name="Ruckert C."/>
            <person name="Winkler A."/>
            <person name="Kalinowski J."/>
            <person name="Kampfer P."/>
            <person name="Glaeser S."/>
        </authorList>
    </citation>
    <scope>NUCLEOTIDE SEQUENCE [LARGE SCALE GENOMIC DNA]</scope>
    <source>
        <strain evidence="1 2">NRRL B-24802</strain>
    </source>
</reference>
<evidence type="ECO:0008006" key="3">
    <source>
        <dbReference type="Google" id="ProtNLM"/>
    </source>
</evidence>
<dbReference type="InterPro" id="IPR011044">
    <property type="entry name" value="Quino_amine_DH_bsu"/>
</dbReference>
<gene>
    <name evidence="1" type="ORF">AQJ67_17705</name>
</gene>
<sequence>MATAGAGGVRLWDLATGRARISLPGRSPVAVAFSPDGRSVAVGTGGSVELWDLYLPDPARAIHAIEAAIGTTHPASSRATG</sequence>
<dbReference type="OrthoDB" id="4001165at2"/>
<dbReference type="STRING" id="661399.AQJ67_17705"/>
<comment type="caution">
    <text evidence="1">The sequence shown here is derived from an EMBL/GenBank/DDBJ whole genome shotgun (WGS) entry which is preliminary data.</text>
</comment>
<dbReference type="SUPFAM" id="SSF50969">
    <property type="entry name" value="YVTN repeat-like/Quinoprotein amine dehydrogenase"/>
    <property type="match status" value="1"/>
</dbReference>
<name>A0A117RQE5_9ACTN</name>
<evidence type="ECO:0000313" key="1">
    <source>
        <dbReference type="EMBL" id="KUO03529.1"/>
    </source>
</evidence>
<evidence type="ECO:0000313" key="2">
    <source>
        <dbReference type="Proteomes" id="UP000053429"/>
    </source>
</evidence>
<dbReference type="EMBL" id="LMWY01000018">
    <property type="protein sequence ID" value="KUO03529.1"/>
    <property type="molecule type" value="Genomic_DNA"/>
</dbReference>